<evidence type="ECO:0000313" key="8">
    <source>
        <dbReference type="EnsemblMetazoa" id="HelroP135497"/>
    </source>
</evidence>
<dbReference type="STRING" id="6412.T1EI91"/>
<reference evidence="9" key="1">
    <citation type="submission" date="2012-12" db="EMBL/GenBank/DDBJ databases">
        <authorList>
            <person name="Hellsten U."/>
            <person name="Grimwood J."/>
            <person name="Chapman J.A."/>
            <person name="Shapiro H."/>
            <person name="Aerts A."/>
            <person name="Otillar R.P."/>
            <person name="Terry A.Y."/>
            <person name="Boore J.L."/>
            <person name="Simakov O."/>
            <person name="Marletaz F."/>
            <person name="Cho S.-J."/>
            <person name="Edsinger-Gonzales E."/>
            <person name="Havlak P."/>
            <person name="Kuo D.-H."/>
            <person name="Larsson T."/>
            <person name="Lv J."/>
            <person name="Arendt D."/>
            <person name="Savage R."/>
            <person name="Osoegawa K."/>
            <person name="de Jong P."/>
            <person name="Lindberg D.R."/>
            <person name="Seaver E.C."/>
            <person name="Weisblat D.A."/>
            <person name="Putnam N.H."/>
            <person name="Grigoriev I.V."/>
            <person name="Rokhsar D.S."/>
        </authorList>
    </citation>
    <scope>NUCLEOTIDE SEQUENCE</scope>
</reference>
<evidence type="ECO:0000256" key="5">
    <source>
        <dbReference type="SAM" id="MobiDB-lite"/>
    </source>
</evidence>
<evidence type="ECO:0000256" key="2">
    <source>
        <dbReference type="ARBA" id="ARBA00005885"/>
    </source>
</evidence>
<evidence type="ECO:0000256" key="1">
    <source>
        <dbReference type="ARBA" id="ARBA00004245"/>
    </source>
</evidence>
<dbReference type="EMBL" id="AMQM01005500">
    <property type="status" value="NOT_ANNOTATED_CDS"/>
    <property type="molecule type" value="Genomic_DNA"/>
</dbReference>
<evidence type="ECO:0000256" key="4">
    <source>
        <dbReference type="ARBA" id="ARBA00023212"/>
    </source>
</evidence>
<reference evidence="8" key="3">
    <citation type="submission" date="2015-06" db="UniProtKB">
        <authorList>
            <consortium name="EnsemblMetazoa"/>
        </authorList>
    </citation>
    <scope>IDENTIFICATION</scope>
</reference>
<dbReference type="GO" id="GO:0060236">
    <property type="term" value="P:regulation of mitotic spindle organization"/>
    <property type="evidence" value="ECO:0007669"/>
    <property type="project" value="InterPro"/>
</dbReference>
<evidence type="ECO:0000256" key="3">
    <source>
        <dbReference type="ARBA" id="ARBA00022490"/>
    </source>
</evidence>
<dbReference type="KEGG" id="hro:HELRODRAFT_135497"/>
<dbReference type="InterPro" id="IPR027329">
    <property type="entry name" value="TPX2_C"/>
</dbReference>
<keyword evidence="3" id="KW-0963">Cytoplasm</keyword>
<dbReference type="RefSeq" id="XP_009021590.1">
    <property type="nucleotide sequence ID" value="XM_009023342.1"/>
</dbReference>
<dbReference type="CTD" id="20196291"/>
<keyword evidence="4" id="KW-0206">Cytoskeleton</keyword>
<dbReference type="eggNOG" id="ENOG502QVQS">
    <property type="taxonomic scope" value="Eukaryota"/>
</dbReference>
<feature type="region of interest" description="Disordered" evidence="5">
    <location>
        <begin position="162"/>
        <end position="211"/>
    </location>
</feature>
<accession>T1EI91</accession>
<dbReference type="InParanoid" id="T1EI91"/>
<dbReference type="Pfam" id="PF06886">
    <property type="entry name" value="TPX2"/>
    <property type="match status" value="1"/>
</dbReference>
<proteinExistence type="inferred from homology"/>
<evidence type="ECO:0000313" key="9">
    <source>
        <dbReference type="Proteomes" id="UP000015101"/>
    </source>
</evidence>
<dbReference type="OrthoDB" id="1684416at2759"/>
<comment type="similarity">
    <text evidence="2">Belongs to the TPX2 family.</text>
</comment>
<evidence type="ECO:0000259" key="6">
    <source>
        <dbReference type="Pfam" id="PF06886"/>
    </source>
</evidence>
<comment type="subcellular location">
    <subcellularLocation>
        <location evidence="1">Cytoplasm</location>
        <location evidence="1">Cytoskeleton</location>
    </subcellularLocation>
</comment>
<organism evidence="8 9">
    <name type="scientific">Helobdella robusta</name>
    <name type="common">Californian leech</name>
    <dbReference type="NCBI Taxonomy" id="6412"/>
    <lineage>
        <taxon>Eukaryota</taxon>
        <taxon>Metazoa</taxon>
        <taxon>Spiralia</taxon>
        <taxon>Lophotrochozoa</taxon>
        <taxon>Annelida</taxon>
        <taxon>Clitellata</taxon>
        <taxon>Hirudinea</taxon>
        <taxon>Rhynchobdellida</taxon>
        <taxon>Glossiphoniidae</taxon>
        <taxon>Helobdella</taxon>
    </lineage>
</organism>
<reference evidence="7 9" key="2">
    <citation type="journal article" date="2013" name="Nature">
        <title>Insights into bilaterian evolution from three spiralian genomes.</title>
        <authorList>
            <person name="Simakov O."/>
            <person name="Marletaz F."/>
            <person name="Cho S.J."/>
            <person name="Edsinger-Gonzales E."/>
            <person name="Havlak P."/>
            <person name="Hellsten U."/>
            <person name="Kuo D.H."/>
            <person name="Larsson T."/>
            <person name="Lv J."/>
            <person name="Arendt D."/>
            <person name="Savage R."/>
            <person name="Osoegawa K."/>
            <person name="de Jong P."/>
            <person name="Grimwood J."/>
            <person name="Chapman J.A."/>
            <person name="Shapiro H."/>
            <person name="Aerts A."/>
            <person name="Otillar R.P."/>
            <person name="Terry A.Y."/>
            <person name="Boore J.L."/>
            <person name="Grigoriev I.V."/>
            <person name="Lindberg D.R."/>
            <person name="Seaver E.C."/>
            <person name="Weisblat D.A."/>
            <person name="Putnam N.H."/>
            <person name="Rokhsar D.S."/>
        </authorList>
    </citation>
    <scope>NUCLEOTIDE SEQUENCE</scope>
</reference>
<feature type="domain" description="TPX2 C-terminal" evidence="6">
    <location>
        <begin position="131"/>
        <end position="200"/>
    </location>
</feature>
<dbReference type="EMBL" id="KB096983">
    <property type="protein sequence ID" value="ESO00156.1"/>
    <property type="molecule type" value="Genomic_DNA"/>
</dbReference>
<dbReference type="GO" id="GO:0005874">
    <property type="term" value="C:microtubule"/>
    <property type="evidence" value="ECO:0007669"/>
    <property type="project" value="InterPro"/>
</dbReference>
<dbReference type="HOGENOM" id="CLU_101533_0_0_1"/>
<dbReference type="AlphaFoldDB" id="T1EI91"/>
<sequence length="211" mass="24937">PFSFDSRDKEMLEKKEQKIKAVYEMEKEARKFVANPLPEFVPNLPAKKLKPATMIEEFILETDKRAAIQHEKWQKLLEEEMLRDKESRTFKAKPASVLNNEPFVPELQHNSSTLCLHGLTNEERHVPTNLEKRATEWQQRNKLILKHQEEIERHALENQKIRMEEEEKEVKKMRDQMVHQAQPIKSGKPLKIEPSNKPVTEPKSPNFSKRL</sequence>
<dbReference type="PANTHER" id="PTHR14326">
    <property type="entry name" value="TARGETING PROTEIN FOR XKLP2"/>
    <property type="match status" value="1"/>
</dbReference>
<dbReference type="PANTHER" id="PTHR14326:SF44">
    <property type="entry name" value="TARGETING PROTEIN FOR XKLP2"/>
    <property type="match status" value="1"/>
</dbReference>
<dbReference type="GeneID" id="20196291"/>
<dbReference type="GO" id="GO:0005819">
    <property type="term" value="C:spindle"/>
    <property type="evidence" value="ECO:0007669"/>
    <property type="project" value="InterPro"/>
</dbReference>
<feature type="compositionally biased region" description="Basic and acidic residues" evidence="5">
    <location>
        <begin position="162"/>
        <end position="177"/>
    </location>
</feature>
<gene>
    <name evidence="8" type="primary">20196291</name>
    <name evidence="7" type="ORF">HELRODRAFT_135497</name>
</gene>
<dbReference type="InterPro" id="IPR009675">
    <property type="entry name" value="TPX2_fam"/>
</dbReference>
<protein>
    <recommendedName>
        <fullName evidence="6">TPX2 C-terminal domain-containing protein</fullName>
    </recommendedName>
</protein>
<evidence type="ECO:0000313" key="7">
    <source>
        <dbReference type="EMBL" id="ESO00156.1"/>
    </source>
</evidence>
<dbReference type="OMA" id="XQARGHE"/>
<name>T1EI91_HELRO</name>
<dbReference type="EnsemblMetazoa" id="HelroT135497">
    <property type="protein sequence ID" value="HelroP135497"/>
    <property type="gene ID" value="HelroG135497"/>
</dbReference>
<keyword evidence="9" id="KW-1185">Reference proteome</keyword>
<dbReference type="Proteomes" id="UP000015101">
    <property type="component" value="Unassembled WGS sequence"/>
</dbReference>